<dbReference type="InterPro" id="IPR050275">
    <property type="entry name" value="PGM_Phosphatase"/>
</dbReference>
<accession>A0A1L7XIQ9</accession>
<reference evidence="3 4" key="1">
    <citation type="submission" date="2016-03" db="EMBL/GenBank/DDBJ databases">
        <authorList>
            <person name="Ploux O."/>
        </authorList>
    </citation>
    <scope>NUCLEOTIDE SEQUENCE [LARGE SCALE GENOMIC DNA]</scope>
    <source>
        <strain evidence="3 4">UAMH 11012</strain>
    </source>
</reference>
<dbReference type="Gene3D" id="3.40.50.1240">
    <property type="entry name" value="Phosphoglycerate mutase-like"/>
    <property type="match status" value="1"/>
</dbReference>
<dbReference type="PANTHER" id="PTHR48100">
    <property type="entry name" value="BROAD-SPECIFICITY PHOSPHATASE YOR283W-RELATED"/>
    <property type="match status" value="1"/>
</dbReference>
<feature type="active site" description="Tele-phosphohistidine intermediate" evidence="1">
    <location>
        <position position="16"/>
    </location>
</feature>
<dbReference type="OrthoDB" id="4818801at2759"/>
<sequence length="236" mass="26628">MSEEEAKTPRVFLARHGETEWAKSGRFTGVSEIPLNAFGEEQVAGTAKILVGPNKLLDPAKLGCVFISPRIRAQSTFELLFDETEKDRLRTEGKVKTTEKLAEWGYGIYEGLKDTEIRALRKERGLDKEKSWDIWRDGCEEGETAQEVTARLDSLIDEIYAIQSPNMRSESPSDVVLVAHGHLLRAFAKRWLRYPMNFPLSMMLPPGSVGILSYHEHDINQPAFFLGMGFLPSKAE</sequence>
<feature type="binding site" evidence="2">
    <location>
        <begin position="28"/>
        <end position="29"/>
    </location>
    <ligand>
        <name>substrate</name>
    </ligand>
</feature>
<dbReference type="SUPFAM" id="SSF53254">
    <property type="entry name" value="Phosphoglycerate mutase-like"/>
    <property type="match status" value="1"/>
</dbReference>
<dbReference type="Proteomes" id="UP000184330">
    <property type="component" value="Unassembled WGS sequence"/>
</dbReference>
<protein>
    <submittedName>
        <fullName evidence="3">Probable phosphoglycerate mutase</fullName>
    </submittedName>
</protein>
<dbReference type="STRING" id="576137.A0A1L7XIQ9"/>
<organism evidence="3 4">
    <name type="scientific">Phialocephala subalpina</name>
    <dbReference type="NCBI Taxonomy" id="576137"/>
    <lineage>
        <taxon>Eukaryota</taxon>
        <taxon>Fungi</taxon>
        <taxon>Dikarya</taxon>
        <taxon>Ascomycota</taxon>
        <taxon>Pezizomycotina</taxon>
        <taxon>Leotiomycetes</taxon>
        <taxon>Helotiales</taxon>
        <taxon>Mollisiaceae</taxon>
        <taxon>Phialocephala</taxon>
        <taxon>Phialocephala fortinii species complex</taxon>
    </lineage>
</organism>
<dbReference type="CDD" id="cd07067">
    <property type="entry name" value="HP_PGM_like"/>
    <property type="match status" value="1"/>
</dbReference>
<evidence type="ECO:0000313" key="3">
    <source>
        <dbReference type="EMBL" id="CZR64929.1"/>
    </source>
</evidence>
<evidence type="ECO:0000313" key="4">
    <source>
        <dbReference type="Proteomes" id="UP000184330"/>
    </source>
</evidence>
<dbReference type="InterPro" id="IPR013078">
    <property type="entry name" value="His_Pase_superF_clade-1"/>
</dbReference>
<gene>
    <name evidence="3" type="ORF">PAC_14829</name>
</gene>
<dbReference type="SMART" id="SM00855">
    <property type="entry name" value="PGAM"/>
    <property type="match status" value="1"/>
</dbReference>
<evidence type="ECO:0000256" key="1">
    <source>
        <dbReference type="PIRSR" id="PIRSR613078-1"/>
    </source>
</evidence>
<name>A0A1L7XIQ9_9HELO</name>
<feature type="active site" description="Proton donor/acceptor" evidence="1">
    <location>
        <position position="103"/>
    </location>
</feature>
<dbReference type="PANTHER" id="PTHR48100:SF15">
    <property type="entry name" value="SEDOHEPTULOSE 1,7-BISPHOSPHATASE"/>
    <property type="match status" value="1"/>
</dbReference>
<proteinExistence type="predicted"/>
<dbReference type="EMBL" id="FJOG01000028">
    <property type="protein sequence ID" value="CZR64929.1"/>
    <property type="molecule type" value="Genomic_DNA"/>
</dbReference>
<dbReference type="InterPro" id="IPR029033">
    <property type="entry name" value="His_PPase_superfam"/>
</dbReference>
<feature type="binding site" evidence="2">
    <location>
        <begin position="103"/>
        <end position="106"/>
    </location>
    <ligand>
        <name>substrate</name>
    </ligand>
</feature>
<evidence type="ECO:0000256" key="2">
    <source>
        <dbReference type="PIRSR" id="PIRSR613078-2"/>
    </source>
</evidence>
<dbReference type="GO" id="GO:0046390">
    <property type="term" value="P:ribose phosphate biosynthetic process"/>
    <property type="evidence" value="ECO:0007669"/>
    <property type="project" value="TreeGrafter"/>
</dbReference>
<dbReference type="AlphaFoldDB" id="A0A1L7XIQ9"/>
<keyword evidence="4" id="KW-1185">Reference proteome</keyword>
<dbReference type="GO" id="GO:0050278">
    <property type="term" value="F:sedoheptulose-bisphosphatase activity"/>
    <property type="evidence" value="ECO:0007669"/>
    <property type="project" value="TreeGrafter"/>
</dbReference>
<feature type="binding site" evidence="2">
    <location>
        <position position="72"/>
    </location>
    <ligand>
        <name>substrate</name>
    </ligand>
</feature>
<dbReference type="Pfam" id="PF00300">
    <property type="entry name" value="His_Phos_1"/>
    <property type="match status" value="1"/>
</dbReference>